<proteinExistence type="predicted"/>
<accession>A0A8H3H1X2</accession>
<dbReference type="Proteomes" id="UP000663853">
    <property type="component" value="Unassembled WGS sequence"/>
</dbReference>
<dbReference type="EMBL" id="CAJMXA010002174">
    <property type="protein sequence ID" value="CAE6477042.1"/>
    <property type="molecule type" value="Genomic_DNA"/>
</dbReference>
<dbReference type="AlphaFoldDB" id="A0A8H3H1X2"/>
<evidence type="ECO:0000256" key="3">
    <source>
        <dbReference type="ARBA" id="ARBA00022989"/>
    </source>
</evidence>
<comment type="subcellular location">
    <subcellularLocation>
        <location evidence="1">Membrane</location>
        <topology evidence="1">Single-pass membrane protein</topology>
    </subcellularLocation>
</comment>
<evidence type="ECO:0008006" key="10">
    <source>
        <dbReference type="Google" id="ProtNLM"/>
    </source>
</evidence>
<keyword evidence="2 6" id="KW-0812">Transmembrane</keyword>
<name>A0A8H3H1X2_9AGAM</name>
<feature type="compositionally biased region" description="Polar residues" evidence="5">
    <location>
        <begin position="273"/>
        <end position="288"/>
    </location>
</feature>
<keyword evidence="7" id="KW-0732">Signal</keyword>
<gene>
    <name evidence="8" type="ORF">RDB_LOCUS82381</name>
</gene>
<keyword evidence="4 6" id="KW-0472">Membrane</keyword>
<evidence type="ECO:0000256" key="1">
    <source>
        <dbReference type="ARBA" id="ARBA00004167"/>
    </source>
</evidence>
<evidence type="ECO:0000256" key="5">
    <source>
        <dbReference type="SAM" id="MobiDB-lite"/>
    </source>
</evidence>
<reference evidence="8" key="1">
    <citation type="submission" date="2021-01" db="EMBL/GenBank/DDBJ databases">
        <authorList>
            <person name="Kaushik A."/>
        </authorList>
    </citation>
    <scope>NUCLEOTIDE SEQUENCE</scope>
    <source>
        <strain evidence="8">AG6-10EEA</strain>
    </source>
</reference>
<keyword evidence="3 6" id="KW-1133">Transmembrane helix</keyword>
<feature type="region of interest" description="Disordered" evidence="5">
    <location>
        <begin position="239"/>
        <end position="288"/>
    </location>
</feature>
<evidence type="ECO:0000256" key="2">
    <source>
        <dbReference type="ARBA" id="ARBA00022692"/>
    </source>
</evidence>
<feature type="compositionally biased region" description="Polar residues" evidence="5">
    <location>
        <begin position="154"/>
        <end position="164"/>
    </location>
</feature>
<evidence type="ECO:0000256" key="6">
    <source>
        <dbReference type="SAM" id="Phobius"/>
    </source>
</evidence>
<feature type="chain" id="PRO_5034393047" description="Transmembrane protein" evidence="7">
    <location>
        <begin position="18"/>
        <end position="288"/>
    </location>
</feature>
<comment type="caution">
    <text evidence="8">The sequence shown here is derived from an EMBL/GenBank/DDBJ whole genome shotgun (WGS) entry which is preliminary data.</text>
</comment>
<protein>
    <recommendedName>
        <fullName evidence="10">Transmembrane protein</fullName>
    </recommendedName>
</protein>
<dbReference type="GO" id="GO:0016020">
    <property type="term" value="C:membrane"/>
    <property type="evidence" value="ECO:0007669"/>
    <property type="project" value="UniProtKB-SubCell"/>
</dbReference>
<dbReference type="GO" id="GO:0071944">
    <property type="term" value="C:cell periphery"/>
    <property type="evidence" value="ECO:0007669"/>
    <property type="project" value="UniProtKB-ARBA"/>
</dbReference>
<evidence type="ECO:0000313" key="8">
    <source>
        <dbReference type="EMBL" id="CAE6477042.1"/>
    </source>
</evidence>
<feature type="signal peptide" evidence="7">
    <location>
        <begin position="1"/>
        <end position="17"/>
    </location>
</feature>
<organism evidence="8 9">
    <name type="scientific">Rhizoctonia solani</name>
    <dbReference type="NCBI Taxonomy" id="456999"/>
    <lineage>
        <taxon>Eukaryota</taxon>
        <taxon>Fungi</taxon>
        <taxon>Dikarya</taxon>
        <taxon>Basidiomycota</taxon>
        <taxon>Agaricomycotina</taxon>
        <taxon>Agaricomycetes</taxon>
        <taxon>Cantharellales</taxon>
        <taxon>Ceratobasidiaceae</taxon>
        <taxon>Rhizoctonia</taxon>
    </lineage>
</organism>
<feature type="transmembrane region" description="Helical" evidence="6">
    <location>
        <begin position="167"/>
        <end position="190"/>
    </location>
</feature>
<evidence type="ECO:0000256" key="4">
    <source>
        <dbReference type="ARBA" id="ARBA00023136"/>
    </source>
</evidence>
<sequence>MLNYIVGVALFVATVIAAPSTNATCIDLFWTFNSRSQSPCLVAAYLGAQCTADNTMRVSALPGIGGGPYGFTGKLSKCVWGQWTASCSNDLISIGKYPNPLPAGVAVPSWAYYDFTTAEYFNAATASQVSGLESTAVSSATATSTLKPTPEPPVTTQSQSNSNNTGAIIGGVVGGVLGIAFICLVVFILVRKRKPEDPTANYPEAGKEPHESAQTNLVTPVVEHVPQYQFSVPNQPVSAPAYNPYGPSGSATPQSAPVTPDTGHHTEPLSYSYRPQGSPGLSSHPTAP</sequence>
<dbReference type="InterPro" id="IPR051694">
    <property type="entry name" value="Immunoregulatory_rcpt-like"/>
</dbReference>
<dbReference type="PANTHER" id="PTHR15549">
    <property type="entry name" value="PAIRED IMMUNOGLOBULIN-LIKE TYPE 2 RECEPTOR"/>
    <property type="match status" value="1"/>
</dbReference>
<evidence type="ECO:0000256" key="7">
    <source>
        <dbReference type="SAM" id="SignalP"/>
    </source>
</evidence>
<feature type="region of interest" description="Disordered" evidence="5">
    <location>
        <begin position="141"/>
        <end position="164"/>
    </location>
</feature>
<evidence type="ECO:0000313" key="9">
    <source>
        <dbReference type="Proteomes" id="UP000663853"/>
    </source>
</evidence>